<protein>
    <submittedName>
        <fullName evidence="3">Uncharacterized protein</fullName>
    </submittedName>
</protein>
<accession>A0AAU9RTV3</accession>
<dbReference type="GO" id="GO:0005737">
    <property type="term" value="C:cytoplasm"/>
    <property type="evidence" value="ECO:0007669"/>
    <property type="project" value="TreeGrafter"/>
</dbReference>
<sequence>MSEMIAAISPSFNARAKQNKPTKPPSESPFAVSHRRPKPRDVASRYLDSTISFSSSSLFQSSPSSTAKRCQSPSVTRTNRPATPSAVKNRPQSTGRRQSAASPTRRDSLDRRGSGGEVSTAERMLLASGRGLFASFQGNENRSKLNSSPITPRRGTLEKKKTATTKNAVAAQQEKAKLSEQWPRSLQPNCLSRSLGFTDLRKKVSGSCNGVARTLQNSDKVDCKISNGVRKISVNSPASSPKGIGTTRSQLFPRREQIRPASPNKFGMAPASYSSPRGSSIARGISPSRGVIHHPRGISPLRVRSSSSSNTNSTPLILDFALVAKKEKIRDRENGVADDAHLLRMFHNKLLQWRFANARANAVISTQKMRAERRLYNAFISISKLYDSVREKRIEMQYLKQNLKLISILNKQMVYLQEWFVMDRDYTSSLVGAAEALKGSTFCLPVDNAAMVNVQSVKDAICSAVDVMQAMASSICLLLPKVVKVSCLAAELNRVNVKEQGMLDVCKKLLNTISALQVVECSLRTQAIQLQC</sequence>
<reference evidence="3 4" key="1">
    <citation type="submission" date="2022-03" db="EMBL/GenBank/DDBJ databases">
        <authorList>
            <person name="Nunn A."/>
            <person name="Chopra R."/>
            <person name="Nunn A."/>
            <person name="Contreras Garrido A."/>
        </authorList>
    </citation>
    <scope>NUCLEOTIDE SEQUENCE [LARGE SCALE GENOMIC DNA]</scope>
</reference>
<dbReference type="GO" id="GO:0005880">
    <property type="term" value="C:nuclear microtubule"/>
    <property type="evidence" value="ECO:0007669"/>
    <property type="project" value="TreeGrafter"/>
</dbReference>
<dbReference type="Proteomes" id="UP000836841">
    <property type="component" value="Chromosome 2"/>
</dbReference>
<feature type="region of interest" description="Disordered" evidence="2">
    <location>
        <begin position="55"/>
        <end position="120"/>
    </location>
</feature>
<dbReference type="EMBL" id="OU466858">
    <property type="protein sequence ID" value="CAH2047002.1"/>
    <property type="molecule type" value="Genomic_DNA"/>
</dbReference>
<dbReference type="GO" id="GO:0008017">
    <property type="term" value="F:microtubule binding"/>
    <property type="evidence" value="ECO:0007669"/>
    <property type="project" value="TreeGrafter"/>
</dbReference>
<feature type="compositionally biased region" description="Polar residues" evidence="2">
    <location>
        <begin position="66"/>
        <end position="82"/>
    </location>
</feature>
<feature type="compositionally biased region" description="Low complexity" evidence="2">
    <location>
        <begin position="55"/>
        <end position="65"/>
    </location>
</feature>
<gene>
    <name evidence="3" type="ORF">TAV2_LOCUS6049</name>
</gene>
<dbReference type="InterPro" id="IPR007573">
    <property type="entry name" value="QWRF"/>
</dbReference>
<feature type="compositionally biased region" description="Polar residues" evidence="2">
    <location>
        <begin position="137"/>
        <end position="150"/>
    </location>
</feature>
<evidence type="ECO:0000256" key="1">
    <source>
        <dbReference type="ARBA" id="ARBA00010016"/>
    </source>
</evidence>
<evidence type="ECO:0000313" key="3">
    <source>
        <dbReference type="EMBL" id="CAH2047002.1"/>
    </source>
</evidence>
<feature type="compositionally biased region" description="Basic and acidic residues" evidence="2">
    <location>
        <begin position="104"/>
        <end position="114"/>
    </location>
</feature>
<dbReference type="PANTHER" id="PTHR31807">
    <property type="entry name" value="AUGMIN FAMILY MEMBER"/>
    <property type="match status" value="1"/>
</dbReference>
<dbReference type="PANTHER" id="PTHR31807:SF38">
    <property type="entry name" value="QWRF MOTIF-CONTAINING PROTEIN 9"/>
    <property type="match status" value="1"/>
</dbReference>
<organism evidence="3 4">
    <name type="scientific">Thlaspi arvense</name>
    <name type="common">Field penny-cress</name>
    <dbReference type="NCBI Taxonomy" id="13288"/>
    <lineage>
        <taxon>Eukaryota</taxon>
        <taxon>Viridiplantae</taxon>
        <taxon>Streptophyta</taxon>
        <taxon>Embryophyta</taxon>
        <taxon>Tracheophyta</taxon>
        <taxon>Spermatophyta</taxon>
        <taxon>Magnoliopsida</taxon>
        <taxon>eudicotyledons</taxon>
        <taxon>Gunneridae</taxon>
        <taxon>Pentapetalae</taxon>
        <taxon>rosids</taxon>
        <taxon>malvids</taxon>
        <taxon>Brassicales</taxon>
        <taxon>Brassicaceae</taxon>
        <taxon>Thlaspideae</taxon>
        <taxon>Thlaspi</taxon>
    </lineage>
</organism>
<comment type="similarity">
    <text evidence="1">Belongs to the QWRF family.</text>
</comment>
<feature type="compositionally biased region" description="Polar residues" evidence="2">
    <location>
        <begin position="90"/>
        <end position="102"/>
    </location>
</feature>
<dbReference type="Pfam" id="PF04484">
    <property type="entry name" value="QWRF"/>
    <property type="match status" value="1"/>
</dbReference>
<feature type="region of interest" description="Disordered" evidence="2">
    <location>
        <begin position="1"/>
        <end position="42"/>
    </location>
</feature>
<feature type="region of interest" description="Disordered" evidence="2">
    <location>
        <begin position="137"/>
        <end position="165"/>
    </location>
</feature>
<dbReference type="GO" id="GO:0051225">
    <property type="term" value="P:spindle assembly"/>
    <property type="evidence" value="ECO:0007669"/>
    <property type="project" value="TreeGrafter"/>
</dbReference>
<proteinExistence type="inferred from homology"/>
<evidence type="ECO:0000313" key="4">
    <source>
        <dbReference type="Proteomes" id="UP000836841"/>
    </source>
</evidence>
<keyword evidence="4" id="KW-1185">Reference proteome</keyword>
<evidence type="ECO:0000256" key="2">
    <source>
        <dbReference type="SAM" id="MobiDB-lite"/>
    </source>
</evidence>
<feature type="region of interest" description="Disordered" evidence="2">
    <location>
        <begin position="260"/>
        <end position="307"/>
    </location>
</feature>
<dbReference type="AlphaFoldDB" id="A0AAU9RTV3"/>
<name>A0AAU9RTV3_THLAR</name>